<sequence>MLEGTSRDPQRVIGRIPPRWGDATVEKVAINAVMAGCLPVYMPVLITALEAMLAPEFNLYGIQATTHPVAPLLILNGPLARQLDVNNSYNIYGPGWRANATIGRAIRLLLLNVGGGVPGSGDRSTQGSPAKFAFCIAENETRNPWSSLHVERGFDAAASTVTVWGGESPHNVNDHVSQSAPNLLTTIADAAATMGMNNLYLNDTEMLIVLGPEHAATIAAEGWTKPDVQQFLFEQARVPVRRAKLGGMWGMQDWPTWLHIQDEDTGIPVVRRWQDMVVMVAGGAGKHSSCVPTFGATRSVTREITDAA</sequence>
<proteinExistence type="predicted"/>
<gene>
    <name evidence="1" type="ORF">ETSY2_04065</name>
</gene>
<evidence type="ECO:0000313" key="2">
    <source>
        <dbReference type="Proteomes" id="UP000019140"/>
    </source>
</evidence>
<dbReference type="AlphaFoldDB" id="W4MEM5"/>
<reference evidence="1 2" key="1">
    <citation type="journal article" date="2014" name="Nature">
        <title>An environmental bacterial taxon with a large and distinct metabolic repertoire.</title>
        <authorList>
            <person name="Wilson M.C."/>
            <person name="Mori T."/>
            <person name="Ruckert C."/>
            <person name="Uria A.R."/>
            <person name="Helf M.J."/>
            <person name="Takada K."/>
            <person name="Gernert C."/>
            <person name="Steffens U.A."/>
            <person name="Heycke N."/>
            <person name="Schmitt S."/>
            <person name="Rinke C."/>
            <person name="Helfrich E.J."/>
            <person name="Brachmann A.O."/>
            <person name="Gurgui C."/>
            <person name="Wakimoto T."/>
            <person name="Kracht M."/>
            <person name="Crusemann M."/>
            <person name="Hentschel U."/>
            <person name="Abe I."/>
            <person name="Matsunaga S."/>
            <person name="Kalinowski J."/>
            <person name="Takeyama H."/>
            <person name="Piel J."/>
        </authorList>
    </citation>
    <scope>NUCLEOTIDE SEQUENCE [LARGE SCALE GENOMIC DNA]</scope>
    <source>
        <strain evidence="2">TSY2</strain>
    </source>
</reference>
<evidence type="ECO:0000313" key="1">
    <source>
        <dbReference type="EMBL" id="ETX08668.1"/>
    </source>
</evidence>
<name>W4MEM5_9BACT</name>
<dbReference type="PATRIC" id="fig|1429439.4.peg.688"/>
<organism evidence="1 2">
    <name type="scientific">Candidatus Entotheonella gemina</name>
    <dbReference type="NCBI Taxonomy" id="1429439"/>
    <lineage>
        <taxon>Bacteria</taxon>
        <taxon>Pseudomonadati</taxon>
        <taxon>Nitrospinota/Tectimicrobiota group</taxon>
        <taxon>Candidatus Tectimicrobiota</taxon>
        <taxon>Candidatus Entotheonellia</taxon>
        <taxon>Candidatus Entotheonellales</taxon>
        <taxon>Candidatus Entotheonellaceae</taxon>
        <taxon>Candidatus Entotheonella</taxon>
    </lineage>
</organism>
<evidence type="ECO:0008006" key="3">
    <source>
        <dbReference type="Google" id="ProtNLM"/>
    </source>
</evidence>
<dbReference type="Proteomes" id="UP000019140">
    <property type="component" value="Unassembled WGS sequence"/>
</dbReference>
<accession>W4MEM5</accession>
<protein>
    <recommendedName>
        <fullName evidence="3">Thiol-disulfide oxidoreductase</fullName>
    </recommendedName>
</protein>
<keyword evidence="2" id="KW-1185">Reference proteome</keyword>
<dbReference type="EMBL" id="AZHX01000163">
    <property type="protein sequence ID" value="ETX08668.1"/>
    <property type="molecule type" value="Genomic_DNA"/>
</dbReference>
<dbReference type="HOGENOM" id="CLU_046970_0_0_7"/>
<comment type="caution">
    <text evidence="1">The sequence shown here is derived from an EMBL/GenBank/DDBJ whole genome shotgun (WGS) entry which is preliminary data.</text>
</comment>